<feature type="compositionally biased region" description="Pro residues" evidence="1">
    <location>
        <begin position="31"/>
        <end position="48"/>
    </location>
</feature>
<dbReference type="OrthoDB" id="9815351at2"/>
<proteinExistence type="predicted"/>
<comment type="caution">
    <text evidence="2">The sequence shown here is derived from an EMBL/GenBank/DDBJ whole genome shotgun (WGS) entry which is preliminary data.</text>
</comment>
<dbReference type="GO" id="GO:0016740">
    <property type="term" value="F:transferase activity"/>
    <property type="evidence" value="ECO:0007669"/>
    <property type="project" value="UniProtKB-KW"/>
</dbReference>
<dbReference type="EMBL" id="RJSG01000006">
    <property type="protein sequence ID" value="RNL75506.1"/>
    <property type="molecule type" value="Genomic_DNA"/>
</dbReference>
<feature type="region of interest" description="Disordered" evidence="1">
    <location>
        <begin position="1"/>
        <end position="54"/>
    </location>
</feature>
<protein>
    <submittedName>
        <fullName evidence="2">Glycosyltransferase</fullName>
    </submittedName>
</protein>
<name>A0A3N0DJA8_9ACTN</name>
<dbReference type="SUPFAM" id="SSF53756">
    <property type="entry name" value="UDP-Glycosyltransferase/glycogen phosphorylase"/>
    <property type="match status" value="1"/>
</dbReference>
<dbReference type="Pfam" id="PF13692">
    <property type="entry name" value="Glyco_trans_1_4"/>
    <property type="match status" value="1"/>
</dbReference>
<reference evidence="2 3" key="1">
    <citation type="submission" date="2018-11" db="EMBL/GenBank/DDBJ databases">
        <authorList>
            <person name="Li F."/>
        </authorList>
    </citation>
    <scope>NUCLEOTIDE SEQUENCE [LARGE SCALE GENOMIC DNA]</scope>
    <source>
        <strain evidence="2 3">KIS18-7</strain>
    </source>
</reference>
<feature type="compositionally biased region" description="Basic residues" evidence="1">
    <location>
        <begin position="16"/>
        <end position="28"/>
    </location>
</feature>
<sequence>MTSRRGRCDPAVPPRQPRRPRPPRHRSSRPSPAPIPPPSLPRSRPPPTRTRRSPLCEVGSVNRALVVTVVHHPEDARIRKREIEALLTAGWQVTYAAPFTGYGIEQVAAPGLTTVDLPRAQGRRRLKAIRAARALLRDRAVDADVVLLHDPELLLSTRGLKLPPVVWDVHEDTAAAVGMKPWLPTWLARPAAACIRGVEKYAERRVHLMLAEEGYRSRFTGTHPVVPNTTVVPPQATPPDEPRVVYVGHLTGPRGAAELIATGALLHERTSGRIRLQLVGPADTASAALLADAPEGVEWLGFRPYGEAMAVLDGALAGLSLLHDQPNYRVSLPTKVAEYLAHGVPAITTALPAAAALVEGAAAGVVIPFQDDRADPATVVDAVLHLDAHPEERRAMGARGHAYAREHLDWTRLSKDFVDYLDSLVG</sequence>
<dbReference type="PANTHER" id="PTHR12526">
    <property type="entry name" value="GLYCOSYLTRANSFERASE"/>
    <property type="match status" value="1"/>
</dbReference>
<dbReference type="AlphaFoldDB" id="A0A3N0DJA8"/>
<evidence type="ECO:0000313" key="3">
    <source>
        <dbReference type="Proteomes" id="UP000277094"/>
    </source>
</evidence>
<keyword evidence="3" id="KW-1185">Reference proteome</keyword>
<gene>
    <name evidence="2" type="ORF">EFL95_19065</name>
</gene>
<dbReference type="Proteomes" id="UP000277094">
    <property type="component" value="Unassembled WGS sequence"/>
</dbReference>
<keyword evidence="2" id="KW-0808">Transferase</keyword>
<accession>A0A3N0DJA8</accession>
<dbReference type="Gene3D" id="3.40.50.2000">
    <property type="entry name" value="Glycogen Phosphorylase B"/>
    <property type="match status" value="2"/>
</dbReference>
<organism evidence="2 3">
    <name type="scientific">Nocardioides marmorisolisilvae</name>
    <dbReference type="NCBI Taxonomy" id="1542737"/>
    <lineage>
        <taxon>Bacteria</taxon>
        <taxon>Bacillati</taxon>
        <taxon>Actinomycetota</taxon>
        <taxon>Actinomycetes</taxon>
        <taxon>Propionibacteriales</taxon>
        <taxon>Nocardioidaceae</taxon>
        <taxon>Nocardioides</taxon>
    </lineage>
</organism>
<evidence type="ECO:0000313" key="2">
    <source>
        <dbReference type="EMBL" id="RNL75506.1"/>
    </source>
</evidence>
<evidence type="ECO:0000256" key="1">
    <source>
        <dbReference type="SAM" id="MobiDB-lite"/>
    </source>
</evidence>